<evidence type="ECO:0000259" key="10">
    <source>
        <dbReference type="PROSITE" id="PS51030"/>
    </source>
</evidence>
<keyword evidence="7" id="KW-0804">Transcription</keyword>
<keyword evidence="8" id="KW-0675">Receptor</keyword>
<dbReference type="InterPro" id="IPR050234">
    <property type="entry name" value="Nuclear_hormone_rcpt_NR1"/>
</dbReference>
<dbReference type="InterPro" id="IPR001723">
    <property type="entry name" value="Nuclear_hrmn_rcpt"/>
</dbReference>
<protein>
    <submittedName>
        <fullName evidence="12">Uncharacterized protein</fullName>
    </submittedName>
</protein>
<dbReference type="GO" id="GO:0009755">
    <property type="term" value="P:hormone-mediated signaling pathway"/>
    <property type="evidence" value="ECO:0007669"/>
    <property type="project" value="TreeGrafter"/>
</dbReference>
<dbReference type="Pfam" id="PF00105">
    <property type="entry name" value="zf-C4"/>
    <property type="match status" value="1"/>
</dbReference>
<dbReference type="Gene3D" id="3.30.50.10">
    <property type="entry name" value="Erythroid Transcription Factor GATA-1, subunit A"/>
    <property type="match status" value="1"/>
</dbReference>
<proteinExistence type="inferred from homology"/>
<dbReference type="Pfam" id="PF00104">
    <property type="entry name" value="Hormone_recep"/>
    <property type="match status" value="1"/>
</dbReference>
<evidence type="ECO:0000313" key="12">
    <source>
        <dbReference type="Ensembl" id="ENSCSAVP00000005523.1"/>
    </source>
</evidence>
<accession>H2YJM4</accession>
<dbReference type="GeneTree" id="ENSGT00940000174190"/>
<dbReference type="Proteomes" id="UP000007875">
    <property type="component" value="Unassembled WGS sequence"/>
</dbReference>
<keyword evidence="9" id="KW-0539">Nucleus</keyword>
<reference evidence="12" key="3">
    <citation type="submission" date="2025-09" db="UniProtKB">
        <authorList>
            <consortium name="Ensembl"/>
        </authorList>
    </citation>
    <scope>IDENTIFICATION</scope>
</reference>
<dbReference type="InterPro" id="IPR000536">
    <property type="entry name" value="Nucl_hrmn_rcpt_lig-bd"/>
</dbReference>
<dbReference type="InterPro" id="IPR013088">
    <property type="entry name" value="Znf_NHR/GATA"/>
</dbReference>
<dbReference type="SUPFAM" id="SSF48508">
    <property type="entry name" value="Nuclear receptor ligand-binding domain"/>
    <property type="match status" value="1"/>
</dbReference>
<dbReference type="GO" id="GO:0045944">
    <property type="term" value="P:positive regulation of transcription by RNA polymerase II"/>
    <property type="evidence" value="ECO:0007669"/>
    <property type="project" value="TreeGrafter"/>
</dbReference>
<dbReference type="GO" id="GO:0000122">
    <property type="term" value="P:negative regulation of transcription by RNA polymerase II"/>
    <property type="evidence" value="ECO:0007669"/>
    <property type="project" value="TreeGrafter"/>
</dbReference>
<dbReference type="GO" id="GO:0008270">
    <property type="term" value="F:zinc ion binding"/>
    <property type="evidence" value="ECO:0007669"/>
    <property type="project" value="UniProtKB-KW"/>
</dbReference>
<evidence type="ECO:0000256" key="7">
    <source>
        <dbReference type="ARBA" id="ARBA00023163"/>
    </source>
</evidence>
<dbReference type="SMART" id="SM00430">
    <property type="entry name" value="HOLI"/>
    <property type="match status" value="1"/>
</dbReference>
<reference evidence="13" key="1">
    <citation type="submission" date="2003-08" db="EMBL/GenBank/DDBJ databases">
        <authorList>
            <person name="Birren B."/>
            <person name="Nusbaum C."/>
            <person name="Abebe A."/>
            <person name="Abouelleil A."/>
            <person name="Adekoya E."/>
            <person name="Ait-zahra M."/>
            <person name="Allen N."/>
            <person name="Allen T."/>
            <person name="An P."/>
            <person name="Anderson M."/>
            <person name="Anderson S."/>
            <person name="Arachchi H."/>
            <person name="Armbruster J."/>
            <person name="Bachantsang P."/>
            <person name="Baldwin J."/>
            <person name="Barry A."/>
            <person name="Bayul T."/>
            <person name="Blitshsteyn B."/>
            <person name="Bloom T."/>
            <person name="Blye J."/>
            <person name="Boguslavskiy L."/>
            <person name="Borowsky M."/>
            <person name="Boukhgalter B."/>
            <person name="Brunache A."/>
            <person name="Butler J."/>
            <person name="Calixte N."/>
            <person name="Calvo S."/>
            <person name="Camarata J."/>
            <person name="Campo K."/>
            <person name="Chang J."/>
            <person name="Cheshatsang Y."/>
            <person name="Citroen M."/>
            <person name="Collymore A."/>
            <person name="Considine T."/>
            <person name="Cook A."/>
            <person name="Cooke P."/>
            <person name="Corum B."/>
            <person name="Cuomo C."/>
            <person name="David R."/>
            <person name="Dawoe T."/>
            <person name="Degray S."/>
            <person name="Dodge S."/>
            <person name="Dooley K."/>
            <person name="Dorje P."/>
            <person name="Dorjee K."/>
            <person name="Dorris L."/>
            <person name="Duffey N."/>
            <person name="Dupes A."/>
            <person name="Elkins T."/>
            <person name="Engels R."/>
            <person name="Erickson J."/>
            <person name="Farina A."/>
            <person name="Faro S."/>
            <person name="Ferreira P."/>
            <person name="Fischer H."/>
            <person name="Fitzgerald M."/>
            <person name="Foley K."/>
            <person name="Gage D."/>
            <person name="Galagan J."/>
            <person name="Gearin G."/>
            <person name="Gnerre S."/>
            <person name="Gnirke A."/>
            <person name="Goyette A."/>
            <person name="Graham J."/>
            <person name="Grandbois E."/>
            <person name="Gyaltsen K."/>
            <person name="Hafez N."/>
            <person name="Hagopian D."/>
            <person name="Hagos B."/>
            <person name="Hall J."/>
            <person name="Hatcher B."/>
            <person name="Heller A."/>
            <person name="Higgins H."/>
            <person name="Honan T."/>
            <person name="Horn A."/>
            <person name="Houde N."/>
            <person name="Hughes L."/>
            <person name="Hulme W."/>
            <person name="Husby E."/>
            <person name="Iliev I."/>
            <person name="Jaffe D."/>
            <person name="Jones C."/>
            <person name="Kamal M."/>
            <person name="Kamat A."/>
            <person name="Kamvysselis M."/>
            <person name="Karlsson E."/>
            <person name="Kells C."/>
            <person name="Kieu A."/>
            <person name="Kisner P."/>
            <person name="Kodira C."/>
            <person name="Kulbokas E."/>
            <person name="Labutti K."/>
            <person name="Lama D."/>
            <person name="Landers T."/>
            <person name="Leger J."/>
            <person name="Levine S."/>
            <person name="Lewis D."/>
            <person name="Lewis T."/>
            <person name="Lindblad-toh K."/>
            <person name="Liu X."/>
            <person name="Lokyitsang T."/>
            <person name="Lokyitsang Y."/>
            <person name="Lucien O."/>
            <person name="Lui A."/>
            <person name="Ma L.J."/>
            <person name="Mabbitt R."/>
            <person name="Macdonald J."/>
            <person name="Maclean C."/>
            <person name="Major J."/>
            <person name="Manning J."/>
            <person name="Marabella R."/>
            <person name="Maru K."/>
            <person name="Matthews C."/>
            <person name="Mauceli E."/>
            <person name="Mccarthy M."/>
            <person name="Mcdonough S."/>
            <person name="Mcghee T."/>
            <person name="Meldrim J."/>
            <person name="Meneus L."/>
            <person name="Mesirov J."/>
            <person name="Mihalev A."/>
            <person name="Mihova T."/>
            <person name="Mikkelsen T."/>
            <person name="Mlenga V."/>
            <person name="Moru K."/>
            <person name="Mozes J."/>
            <person name="Mulrain L."/>
            <person name="Munson G."/>
            <person name="Naylor J."/>
            <person name="Newes C."/>
            <person name="Nguyen C."/>
            <person name="Nguyen N."/>
            <person name="Nguyen T."/>
            <person name="Nicol R."/>
            <person name="Nielsen C."/>
            <person name="Nizzari M."/>
            <person name="Norbu C."/>
            <person name="Norbu N."/>
            <person name="O'donnell P."/>
            <person name="Okoawo O."/>
            <person name="O'leary S."/>
            <person name="Omotosho B."/>
            <person name="O'neill K."/>
            <person name="Osman S."/>
            <person name="Parker S."/>
            <person name="Perrin D."/>
            <person name="Phunkhang P."/>
            <person name="Piqani B."/>
            <person name="Purcell S."/>
            <person name="Rachupka T."/>
            <person name="Ramasamy U."/>
            <person name="Rameau R."/>
            <person name="Ray V."/>
            <person name="Raymond C."/>
            <person name="Retta R."/>
            <person name="Richardson S."/>
            <person name="Rise C."/>
            <person name="Rodriguez J."/>
            <person name="Rogers J."/>
            <person name="Rogov P."/>
            <person name="Rutman M."/>
            <person name="Schupbach R."/>
            <person name="Seaman C."/>
            <person name="Settipalli S."/>
            <person name="Sharpe T."/>
            <person name="Sheridan J."/>
            <person name="Sherpa N."/>
            <person name="Shi J."/>
            <person name="Smirnov S."/>
            <person name="Smith C."/>
            <person name="Sougnez C."/>
            <person name="Spencer B."/>
            <person name="Stalker J."/>
            <person name="Stange-thomann N."/>
            <person name="Stavropoulos S."/>
            <person name="Stetson K."/>
            <person name="Stone C."/>
            <person name="Stone S."/>
            <person name="Stubbs M."/>
            <person name="Talamas J."/>
            <person name="Tchuinga P."/>
            <person name="Tenzing P."/>
            <person name="Tesfaye S."/>
            <person name="Theodore J."/>
            <person name="Thoulutsang Y."/>
            <person name="Topham K."/>
            <person name="Towey S."/>
            <person name="Tsamla T."/>
            <person name="Tsomo N."/>
            <person name="Vallee D."/>
            <person name="Vassiliev H."/>
            <person name="Venkataraman V."/>
            <person name="Vinson J."/>
            <person name="Vo A."/>
            <person name="Wade C."/>
            <person name="Wang S."/>
            <person name="Wangchuk T."/>
            <person name="Wangdi T."/>
            <person name="Whittaker C."/>
            <person name="Wilkinson J."/>
            <person name="Wu Y."/>
            <person name="Wyman D."/>
            <person name="Yadav S."/>
            <person name="Yang S."/>
            <person name="Yang X."/>
            <person name="Yeager S."/>
            <person name="Yee E."/>
            <person name="Young G."/>
            <person name="Zainoun J."/>
            <person name="Zembeck L."/>
            <person name="Zimmer A."/>
            <person name="Zody M."/>
            <person name="Lander E."/>
        </authorList>
    </citation>
    <scope>NUCLEOTIDE SEQUENCE [LARGE SCALE GENOMIC DNA]</scope>
</reference>
<dbReference type="PRINTS" id="PR00546">
    <property type="entry name" value="THYROIDHORMR"/>
</dbReference>
<dbReference type="GO" id="GO:0004879">
    <property type="term" value="F:nuclear receptor activity"/>
    <property type="evidence" value="ECO:0007669"/>
    <property type="project" value="InterPro"/>
</dbReference>
<keyword evidence="4" id="KW-0862">Zinc</keyword>
<evidence type="ECO:0000256" key="1">
    <source>
        <dbReference type="ARBA" id="ARBA00008092"/>
    </source>
</evidence>
<dbReference type="InterPro" id="IPR001628">
    <property type="entry name" value="Znf_hrmn_rcpt"/>
</dbReference>
<dbReference type="SMART" id="SM00399">
    <property type="entry name" value="ZnF_C4"/>
    <property type="match status" value="1"/>
</dbReference>
<name>H2YJM4_CIOSA</name>
<dbReference type="PANTHER" id="PTHR24082">
    <property type="entry name" value="NUCLEAR HORMONE RECEPTOR"/>
    <property type="match status" value="1"/>
</dbReference>
<dbReference type="PRINTS" id="PR00398">
    <property type="entry name" value="STRDHORMONER"/>
</dbReference>
<feature type="domain" description="NR LBD" evidence="11">
    <location>
        <begin position="118"/>
        <end position="348"/>
    </location>
</feature>
<dbReference type="SUPFAM" id="SSF57716">
    <property type="entry name" value="Glucocorticoid receptor-like (DNA-binding domain)"/>
    <property type="match status" value="1"/>
</dbReference>
<reference evidence="12" key="2">
    <citation type="submission" date="2025-08" db="UniProtKB">
        <authorList>
            <consortium name="Ensembl"/>
        </authorList>
    </citation>
    <scope>IDENTIFICATION</scope>
</reference>
<evidence type="ECO:0000256" key="8">
    <source>
        <dbReference type="ARBA" id="ARBA00023170"/>
    </source>
</evidence>
<dbReference type="PROSITE" id="PS51030">
    <property type="entry name" value="NUCLEAR_REC_DBD_2"/>
    <property type="match status" value="1"/>
</dbReference>
<sequence>QGFFRRTIRLKLEYETCMEACTVSIKSRNKCQFCRFKKCIGLGMSRDAIRFGRMPRHEKQQIIREIDESFAQATGSDKCQIKMQNLITEVSESFLRHISLTAERVNKCWESRKTLAAPWITLTEHLVKMYPDSGNTDTNSHKTAPATQKIVQILYCDFQARVVKGICELTEFAKSLPNFLRISLHDQVILLKYGSYETMFVLFSRLIIEDGMLLPKSNIYVTFNFVYQVSKMVGEIMRSKFEFAKRMLSLGLTDVEMALFVGVILLCPDRPGIDNRKVVEDIQEEILLALEYQLSLTHPNKPRLFAHLLLKLAELRELMSKHVSMVQKLSEMKGIGPPLLNEILQDLT</sequence>
<keyword evidence="13" id="KW-1185">Reference proteome</keyword>
<dbReference type="GO" id="GO:0019216">
    <property type="term" value="P:regulation of lipid metabolic process"/>
    <property type="evidence" value="ECO:0007669"/>
    <property type="project" value="TreeGrafter"/>
</dbReference>
<evidence type="ECO:0000256" key="3">
    <source>
        <dbReference type="ARBA" id="ARBA00022771"/>
    </source>
</evidence>
<comment type="similarity">
    <text evidence="1">Belongs to the nuclear hormone receptor family. NR1 subfamily.</text>
</comment>
<feature type="domain" description="Nuclear receptor" evidence="10">
    <location>
        <begin position="1"/>
        <end position="51"/>
    </location>
</feature>
<evidence type="ECO:0000256" key="6">
    <source>
        <dbReference type="ARBA" id="ARBA00023125"/>
    </source>
</evidence>
<dbReference type="PANTHER" id="PTHR24082:SF497">
    <property type="entry name" value="PEROXISOME PROLIFERATOR-ACTIVATED RECEPTOR GAMMA-LIKE"/>
    <property type="match status" value="1"/>
</dbReference>
<dbReference type="InterPro" id="IPR035500">
    <property type="entry name" value="NHR-like_dom_sf"/>
</dbReference>
<evidence type="ECO:0000256" key="5">
    <source>
        <dbReference type="ARBA" id="ARBA00023015"/>
    </source>
</evidence>
<evidence type="ECO:0000256" key="2">
    <source>
        <dbReference type="ARBA" id="ARBA00022723"/>
    </source>
</evidence>
<dbReference type="PROSITE" id="PS51843">
    <property type="entry name" value="NR_LBD"/>
    <property type="match status" value="1"/>
</dbReference>
<keyword evidence="5" id="KW-0805">Transcription regulation</keyword>
<organism evidence="12 13">
    <name type="scientific">Ciona savignyi</name>
    <name type="common">Pacific transparent sea squirt</name>
    <dbReference type="NCBI Taxonomy" id="51511"/>
    <lineage>
        <taxon>Eukaryota</taxon>
        <taxon>Metazoa</taxon>
        <taxon>Chordata</taxon>
        <taxon>Tunicata</taxon>
        <taxon>Ascidiacea</taxon>
        <taxon>Phlebobranchia</taxon>
        <taxon>Cionidae</taxon>
        <taxon>Ciona</taxon>
    </lineage>
</organism>
<dbReference type="GO" id="GO:0030154">
    <property type="term" value="P:cell differentiation"/>
    <property type="evidence" value="ECO:0007669"/>
    <property type="project" value="TreeGrafter"/>
</dbReference>
<keyword evidence="6" id="KW-0238">DNA-binding</keyword>
<dbReference type="InterPro" id="IPR001728">
    <property type="entry name" value="ThyrH_rcpt"/>
</dbReference>
<keyword evidence="3" id="KW-0863">Zinc-finger</keyword>
<keyword evidence="2" id="KW-0479">Metal-binding</keyword>
<dbReference type="GO" id="GO:0000978">
    <property type="term" value="F:RNA polymerase II cis-regulatory region sequence-specific DNA binding"/>
    <property type="evidence" value="ECO:0007669"/>
    <property type="project" value="TreeGrafter"/>
</dbReference>
<dbReference type="Gene3D" id="1.10.565.10">
    <property type="entry name" value="Retinoid X Receptor"/>
    <property type="match status" value="1"/>
</dbReference>
<evidence type="ECO:0000313" key="13">
    <source>
        <dbReference type="Proteomes" id="UP000007875"/>
    </source>
</evidence>
<evidence type="ECO:0000256" key="9">
    <source>
        <dbReference type="ARBA" id="ARBA00023242"/>
    </source>
</evidence>
<dbReference type="Ensembl" id="ENSCSAVT00000005597.1">
    <property type="protein sequence ID" value="ENSCSAVP00000005523.1"/>
    <property type="gene ID" value="ENSCSAVG00000003303.1"/>
</dbReference>
<dbReference type="AlphaFoldDB" id="H2YJM4"/>
<evidence type="ECO:0000259" key="11">
    <source>
        <dbReference type="PROSITE" id="PS51843"/>
    </source>
</evidence>
<evidence type="ECO:0000256" key="4">
    <source>
        <dbReference type="ARBA" id="ARBA00022833"/>
    </source>
</evidence>